<protein>
    <submittedName>
        <fullName evidence="2">Uncharacterized protein</fullName>
    </submittedName>
</protein>
<evidence type="ECO:0000313" key="3">
    <source>
        <dbReference type="Proteomes" id="UP001335648"/>
    </source>
</evidence>
<evidence type="ECO:0000256" key="1">
    <source>
        <dbReference type="SAM" id="MobiDB-lite"/>
    </source>
</evidence>
<dbReference type="EMBL" id="JAULUE010002062">
    <property type="protein sequence ID" value="KAK5882007.1"/>
    <property type="molecule type" value="Genomic_DNA"/>
</dbReference>
<evidence type="ECO:0000313" key="2">
    <source>
        <dbReference type="EMBL" id="KAK5882007.1"/>
    </source>
</evidence>
<gene>
    <name evidence="2" type="ORF">CesoFtcFv8_020642</name>
</gene>
<accession>A0AAN8GL00</accession>
<dbReference type="Proteomes" id="UP001335648">
    <property type="component" value="Unassembled WGS sequence"/>
</dbReference>
<sequence>MTQRPRSRLSHRSRETQTHTSDKRHSSSTCHEVEPEHHCHTVYTYSITHLHHNAIPTIMMNVTIFWSLDSRCLYLAAVIGQRETERYSCLGYSRKQKLMACLSSSFYHKTERPETKPEKSFSRHRD</sequence>
<feature type="compositionally biased region" description="Basic and acidic residues" evidence="1">
    <location>
        <begin position="12"/>
        <end position="35"/>
    </location>
</feature>
<dbReference type="AlphaFoldDB" id="A0AAN8GL00"/>
<reference evidence="2 3" key="1">
    <citation type="journal article" date="2023" name="Mol. Biol. Evol.">
        <title>Genomics of Secondarily Temperate Adaptation in the Only Non-Antarctic Icefish.</title>
        <authorList>
            <person name="Rivera-Colon A.G."/>
            <person name="Rayamajhi N."/>
            <person name="Minhas B.F."/>
            <person name="Madrigal G."/>
            <person name="Bilyk K.T."/>
            <person name="Yoon V."/>
            <person name="Hune M."/>
            <person name="Gregory S."/>
            <person name="Cheng C.H.C."/>
            <person name="Catchen J.M."/>
        </authorList>
    </citation>
    <scope>NUCLEOTIDE SEQUENCE [LARGE SCALE GENOMIC DNA]</scope>
    <source>
        <strain evidence="2">JC2023a</strain>
    </source>
</reference>
<comment type="caution">
    <text evidence="2">The sequence shown here is derived from an EMBL/GenBank/DDBJ whole genome shotgun (WGS) entry which is preliminary data.</text>
</comment>
<organism evidence="2 3">
    <name type="scientific">Champsocephalus esox</name>
    <name type="common">pike icefish</name>
    <dbReference type="NCBI Taxonomy" id="159716"/>
    <lineage>
        <taxon>Eukaryota</taxon>
        <taxon>Metazoa</taxon>
        <taxon>Chordata</taxon>
        <taxon>Craniata</taxon>
        <taxon>Vertebrata</taxon>
        <taxon>Euteleostomi</taxon>
        <taxon>Actinopterygii</taxon>
        <taxon>Neopterygii</taxon>
        <taxon>Teleostei</taxon>
        <taxon>Neoteleostei</taxon>
        <taxon>Acanthomorphata</taxon>
        <taxon>Eupercaria</taxon>
        <taxon>Perciformes</taxon>
        <taxon>Notothenioidei</taxon>
        <taxon>Channichthyidae</taxon>
        <taxon>Champsocephalus</taxon>
    </lineage>
</organism>
<keyword evidence="3" id="KW-1185">Reference proteome</keyword>
<feature type="compositionally biased region" description="Basic residues" evidence="1">
    <location>
        <begin position="1"/>
        <end position="11"/>
    </location>
</feature>
<name>A0AAN8GL00_9TELE</name>
<feature type="region of interest" description="Disordered" evidence="1">
    <location>
        <begin position="1"/>
        <end position="35"/>
    </location>
</feature>
<proteinExistence type="predicted"/>